<proteinExistence type="predicted"/>
<evidence type="ECO:0000313" key="3">
    <source>
        <dbReference type="Proteomes" id="UP000653797"/>
    </source>
</evidence>
<evidence type="ECO:0000313" key="2">
    <source>
        <dbReference type="EMBL" id="MBD2753193.1"/>
    </source>
</evidence>
<keyword evidence="3" id="KW-1185">Reference proteome</keyword>
<name>A0A927B0J4_9BACT</name>
<feature type="coiled-coil region" evidence="1">
    <location>
        <begin position="515"/>
        <end position="542"/>
    </location>
</feature>
<dbReference type="RefSeq" id="WP_191038823.1">
    <property type="nucleotide sequence ID" value="NZ_JACXAA010000003.1"/>
</dbReference>
<keyword evidence="1" id="KW-0175">Coiled coil</keyword>
<dbReference type="EMBL" id="JACXAA010000003">
    <property type="protein sequence ID" value="MBD2753193.1"/>
    <property type="molecule type" value="Genomic_DNA"/>
</dbReference>
<evidence type="ECO:0000256" key="1">
    <source>
        <dbReference type="SAM" id="Coils"/>
    </source>
</evidence>
<reference evidence="2" key="1">
    <citation type="submission" date="2020-09" db="EMBL/GenBank/DDBJ databases">
        <authorList>
            <person name="Kim M.K."/>
        </authorList>
    </citation>
    <scope>NUCLEOTIDE SEQUENCE</scope>
    <source>
        <strain evidence="2">BT704</strain>
    </source>
</reference>
<evidence type="ECO:0008006" key="4">
    <source>
        <dbReference type="Google" id="ProtNLM"/>
    </source>
</evidence>
<dbReference type="Proteomes" id="UP000653797">
    <property type="component" value="Unassembled WGS sequence"/>
</dbReference>
<sequence length="543" mass="58723">MSNIINIQNRSELKDHFKDGSIPTGQDFARLIDAVLVKRDDRFFGVWQKGAGYQEGNIVLYTDQADPASDRPANSGIYIFVSKKQAEALAKAQGQECDCLEDDCCGNKPPGECCRWQLIHIDSNDHDWHVVPGSPATIMYAEVVGKLGVGTSAPDAFFHLNDDSQGAGSQLLFNPAGLTGGPHLQLKSGIQSQSQDDISPLYVDQTILLNDTATSVEWQTNVPLGYVFKKQMAAISEGTPTSETLLLLMGSARGQAPRVGINTATPQATLDVANGNTGIRLNVDDPNQPQLILLKPGVKNNVAQVIQSLDNQRAAWTTNTPGGFLFSTIAKKPLVVFDATGNVGIGTATPSAKLDIADEKGTNGRFAFDVESVNPMLTVTNLKDDGEEVNLNLSVEYDATVFDTDAKQGFEFRQEGNRVLSLTPDPNARKTTTFSTLVDGFARADGLYVRSLQGDVTPIESGLEFLKTLVPQARVPEGDNHTQMGFVFTGRTGRSSKIAKQFPDKNFGIAQHNLIALLVRSVQELSDQIDALQDEINGLKQGK</sequence>
<comment type="caution">
    <text evidence="2">The sequence shown here is derived from an EMBL/GenBank/DDBJ whole genome shotgun (WGS) entry which is preliminary data.</text>
</comment>
<organism evidence="2 3">
    <name type="scientific">Spirosoma validum</name>
    <dbReference type="NCBI Taxonomy" id="2771355"/>
    <lineage>
        <taxon>Bacteria</taxon>
        <taxon>Pseudomonadati</taxon>
        <taxon>Bacteroidota</taxon>
        <taxon>Cytophagia</taxon>
        <taxon>Cytophagales</taxon>
        <taxon>Cytophagaceae</taxon>
        <taxon>Spirosoma</taxon>
    </lineage>
</organism>
<accession>A0A927B0J4</accession>
<gene>
    <name evidence="2" type="ORF">IC230_09865</name>
</gene>
<dbReference type="AlphaFoldDB" id="A0A927B0J4"/>
<protein>
    <recommendedName>
        <fullName evidence="4">Tail fiber domain-containing protein</fullName>
    </recommendedName>
</protein>